<dbReference type="Proteomes" id="UP000582659">
    <property type="component" value="Unassembled WGS sequence"/>
</dbReference>
<name>A0A1I7SDF9_BURXY</name>
<feature type="compositionally biased region" description="Polar residues" evidence="3">
    <location>
        <begin position="296"/>
        <end position="306"/>
    </location>
</feature>
<organism evidence="6 8">
    <name type="scientific">Bursaphelenchus xylophilus</name>
    <name type="common">Pinewood nematode worm</name>
    <name type="synonym">Aphelenchoides xylophilus</name>
    <dbReference type="NCBI Taxonomy" id="6326"/>
    <lineage>
        <taxon>Eukaryota</taxon>
        <taxon>Metazoa</taxon>
        <taxon>Ecdysozoa</taxon>
        <taxon>Nematoda</taxon>
        <taxon>Chromadorea</taxon>
        <taxon>Rhabditida</taxon>
        <taxon>Tylenchina</taxon>
        <taxon>Tylenchomorpha</taxon>
        <taxon>Aphelenchoidea</taxon>
        <taxon>Aphelenchoididae</taxon>
        <taxon>Bursaphelenchus</taxon>
    </lineage>
</organism>
<dbReference type="OrthoDB" id="433924at2759"/>
<dbReference type="Proteomes" id="UP000095284">
    <property type="component" value="Unplaced"/>
</dbReference>
<evidence type="ECO:0000313" key="7">
    <source>
        <dbReference type="Proteomes" id="UP000659654"/>
    </source>
</evidence>
<gene>
    <name evidence="5" type="ORF">BXYJ_LOCUS14810</name>
</gene>
<dbReference type="Gene3D" id="2.40.50.40">
    <property type="match status" value="1"/>
</dbReference>
<dbReference type="InterPro" id="IPR051219">
    <property type="entry name" value="Heterochromatin_chromo-domain"/>
</dbReference>
<feature type="compositionally biased region" description="Polar residues" evidence="3">
    <location>
        <begin position="244"/>
        <end position="265"/>
    </location>
</feature>
<feature type="compositionally biased region" description="Acidic residues" evidence="3">
    <location>
        <begin position="40"/>
        <end position="51"/>
    </location>
</feature>
<dbReference type="InterPro" id="IPR016197">
    <property type="entry name" value="Chromo-like_dom_sf"/>
</dbReference>
<proteinExistence type="predicted"/>
<evidence type="ECO:0000256" key="2">
    <source>
        <dbReference type="ARBA" id="ARBA00023242"/>
    </source>
</evidence>
<feature type="compositionally biased region" description="Polar residues" evidence="3">
    <location>
        <begin position="172"/>
        <end position="183"/>
    </location>
</feature>
<feature type="compositionally biased region" description="Basic and acidic residues" evidence="3">
    <location>
        <begin position="208"/>
        <end position="218"/>
    </location>
</feature>
<evidence type="ECO:0000313" key="6">
    <source>
        <dbReference type="Proteomes" id="UP000095284"/>
    </source>
</evidence>
<evidence type="ECO:0000313" key="8">
    <source>
        <dbReference type="WBParaSite" id="BXY_1106400.1"/>
    </source>
</evidence>
<dbReference type="Pfam" id="PF00385">
    <property type="entry name" value="Chromo"/>
    <property type="match status" value="1"/>
</dbReference>
<feature type="compositionally biased region" description="Basic residues" evidence="3">
    <location>
        <begin position="266"/>
        <end position="287"/>
    </location>
</feature>
<comment type="subcellular location">
    <subcellularLocation>
        <location evidence="1">Nucleus</location>
    </subcellularLocation>
</comment>
<dbReference type="PROSITE" id="PS50013">
    <property type="entry name" value="CHROMO_2"/>
    <property type="match status" value="1"/>
</dbReference>
<accession>A0A1I7SDF9</accession>
<dbReference type="SUPFAM" id="SSF54160">
    <property type="entry name" value="Chromo domain-like"/>
    <property type="match status" value="1"/>
</dbReference>
<evidence type="ECO:0000256" key="3">
    <source>
        <dbReference type="SAM" id="MobiDB-lite"/>
    </source>
</evidence>
<keyword evidence="7" id="KW-1185">Reference proteome</keyword>
<dbReference type="PANTHER" id="PTHR22812">
    <property type="entry name" value="CHROMOBOX PROTEIN"/>
    <property type="match status" value="1"/>
</dbReference>
<feature type="region of interest" description="Disordered" evidence="3">
    <location>
        <begin position="105"/>
        <end position="306"/>
    </location>
</feature>
<keyword evidence="2" id="KW-0539">Nucleus</keyword>
<protein>
    <submittedName>
        <fullName evidence="5">(pine wood nematode) hypothetical protein</fullName>
    </submittedName>
    <submittedName>
        <fullName evidence="8">Chromo domain-containing protein</fullName>
    </submittedName>
</protein>
<dbReference type="CDD" id="cd00024">
    <property type="entry name" value="CD_CSD"/>
    <property type="match status" value="1"/>
</dbReference>
<dbReference type="EMBL" id="CAJFCV020000006">
    <property type="protein sequence ID" value="CAG9130665.1"/>
    <property type="molecule type" value="Genomic_DNA"/>
</dbReference>
<sequence length="377" mass="41792">MDEDSKIKNELAGDLTGLFFKAAENLGLNQMSKETTNEVDKEDESEAEDEGDIFEVDYLMDTKVKKGIRYFHVRWKGYDESEDSWEPEENLEGAKDIVANFMIDYNSKKGKPKARGSATRPPPKKRGRPSKSEASDPEPEEKEDEKEDERDDDYDGGRTPRKTKVGHPPKTDTANAFSKSSLANCIKRKATTSHLRWLDSDSDDSDDDKSQSAKEASKPDGPTSTKSLSALPESKSLVKLPNLSLPSTSLQAAESTADTSPPSSQKSKKKKKKNKKHKERDRSRSRSRSSEPPNQPSTTSNFVSQPGTSLTFLGGFLSEDSSDIKFVAKNPSNQQLILTLNDAFQSDGLALCQFLASKVEFQPQGQLKVKLNKMNGV</sequence>
<feature type="domain" description="Chromo" evidence="4">
    <location>
        <begin position="54"/>
        <end position="113"/>
    </location>
</feature>
<dbReference type="WBParaSite" id="BXY_1106400.1">
    <property type="protein sequence ID" value="BXY_1106400.1"/>
    <property type="gene ID" value="BXY_1106400"/>
</dbReference>
<reference evidence="5" key="2">
    <citation type="submission" date="2020-09" db="EMBL/GenBank/DDBJ databases">
        <authorList>
            <person name="Kikuchi T."/>
        </authorList>
    </citation>
    <scope>NUCLEOTIDE SEQUENCE</scope>
    <source>
        <strain evidence="5">Ka4C1</strain>
    </source>
</reference>
<feature type="compositionally biased region" description="Acidic residues" evidence="3">
    <location>
        <begin position="135"/>
        <end position="154"/>
    </location>
</feature>
<dbReference type="PROSITE" id="PS00598">
    <property type="entry name" value="CHROMO_1"/>
    <property type="match status" value="1"/>
</dbReference>
<dbReference type="InterPro" id="IPR023779">
    <property type="entry name" value="Chromodomain_CS"/>
</dbReference>
<dbReference type="Proteomes" id="UP000659654">
    <property type="component" value="Unassembled WGS sequence"/>
</dbReference>
<evidence type="ECO:0000313" key="5">
    <source>
        <dbReference type="EMBL" id="CAD5234719.1"/>
    </source>
</evidence>
<reference evidence="8" key="1">
    <citation type="submission" date="2016-11" db="UniProtKB">
        <authorList>
            <consortium name="WormBaseParasite"/>
        </authorList>
    </citation>
    <scope>IDENTIFICATION</scope>
</reference>
<dbReference type="GO" id="GO:0005634">
    <property type="term" value="C:nucleus"/>
    <property type="evidence" value="ECO:0007669"/>
    <property type="project" value="UniProtKB-SubCell"/>
</dbReference>
<dbReference type="SMART" id="SM00298">
    <property type="entry name" value="CHROMO"/>
    <property type="match status" value="1"/>
</dbReference>
<dbReference type="EMBL" id="CAJFDI010000006">
    <property type="protein sequence ID" value="CAD5234719.1"/>
    <property type="molecule type" value="Genomic_DNA"/>
</dbReference>
<dbReference type="InterPro" id="IPR023780">
    <property type="entry name" value="Chromo_domain"/>
</dbReference>
<evidence type="ECO:0000256" key="1">
    <source>
        <dbReference type="ARBA" id="ARBA00004123"/>
    </source>
</evidence>
<dbReference type="AlphaFoldDB" id="A0A1I7SDF9"/>
<dbReference type="eggNOG" id="KOG1911">
    <property type="taxonomic scope" value="Eukaryota"/>
</dbReference>
<feature type="region of interest" description="Disordered" evidence="3">
    <location>
        <begin position="31"/>
        <end position="51"/>
    </location>
</feature>
<evidence type="ECO:0000259" key="4">
    <source>
        <dbReference type="PROSITE" id="PS50013"/>
    </source>
</evidence>
<dbReference type="InterPro" id="IPR000953">
    <property type="entry name" value="Chromo/chromo_shadow_dom"/>
</dbReference>